<protein>
    <submittedName>
        <fullName evidence="1">Uncharacterized protein</fullName>
    </submittedName>
</protein>
<evidence type="ECO:0000313" key="1">
    <source>
        <dbReference type="EMBL" id="AJP01533.1"/>
    </source>
</evidence>
<dbReference type="RefSeq" id="WP_044380910.1">
    <property type="nucleotide sequence ID" value="NZ_CP010849.1"/>
</dbReference>
<dbReference type="OrthoDB" id="4180885at2"/>
<dbReference type="Gene3D" id="1.10.260.40">
    <property type="entry name" value="lambda repressor-like DNA-binding domains"/>
    <property type="match status" value="1"/>
</dbReference>
<sequence>MELPLPETLRRLRECPEGSDLSHKELARETALPERTVRALLNGRAAPFDTVEERVCARVRTLAEAYLVRTRERMGDLVSAVHRELGVSEVWARKILKGEKVPSVSLLHGLALFFRVEAGESFFTAPADAALNRVLLRRLRTIEEPDPVQALMEKYGVVRTDLRSHCAMTPEQLEKLLAGVIRSVVPTKATDDER</sequence>
<name>A0A0C5FV37_9ACTN</name>
<dbReference type="KEGG" id="scw:TU94_08520"/>
<evidence type="ECO:0000313" key="2">
    <source>
        <dbReference type="Proteomes" id="UP000032234"/>
    </source>
</evidence>
<keyword evidence="2" id="KW-1185">Reference proteome</keyword>
<organism evidence="1 2">
    <name type="scientific">Streptomyces cyaneogriseus subsp. noncyanogenus</name>
    <dbReference type="NCBI Taxonomy" id="477245"/>
    <lineage>
        <taxon>Bacteria</taxon>
        <taxon>Bacillati</taxon>
        <taxon>Actinomycetota</taxon>
        <taxon>Actinomycetes</taxon>
        <taxon>Kitasatosporales</taxon>
        <taxon>Streptomycetaceae</taxon>
        <taxon>Streptomyces</taxon>
    </lineage>
</organism>
<dbReference type="InterPro" id="IPR010982">
    <property type="entry name" value="Lambda_DNA-bd_dom_sf"/>
</dbReference>
<dbReference type="STRING" id="477245.TU94_08520"/>
<dbReference type="Proteomes" id="UP000032234">
    <property type="component" value="Chromosome"/>
</dbReference>
<proteinExistence type="predicted"/>
<reference evidence="1 2" key="1">
    <citation type="submission" date="2015-02" db="EMBL/GenBank/DDBJ databases">
        <title>Genome sequence of thermotolerant Streptomyces cyaneogriseus subsp. Noncyanogenus NMWT1, the producer of nematocidal antibiotics nemadectin.</title>
        <authorList>
            <person name="Wang H."/>
            <person name="Li C."/>
            <person name="Xiang W."/>
            <person name="Wang X."/>
        </authorList>
    </citation>
    <scope>NUCLEOTIDE SEQUENCE [LARGE SCALE GENOMIC DNA]</scope>
    <source>
        <strain evidence="1 2">NMWT 1</strain>
    </source>
</reference>
<accession>A0A0C5FV37</accession>
<dbReference type="AlphaFoldDB" id="A0A0C5FV37"/>
<dbReference type="HOGENOM" id="CLU_1266278_0_0_11"/>
<dbReference type="GO" id="GO:0003677">
    <property type="term" value="F:DNA binding"/>
    <property type="evidence" value="ECO:0007669"/>
    <property type="project" value="InterPro"/>
</dbReference>
<dbReference type="EMBL" id="CP010849">
    <property type="protein sequence ID" value="AJP01533.1"/>
    <property type="molecule type" value="Genomic_DNA"/>
</dbReference>
<dbReference type="PATRIC" id="fig|477245.3.peg.1833"/>
<gene>
    <name evidence="1" type="ORF">TU94_08520</name>
</gene>